<reference evidence="1" key="1">
    <citation type="submission" date="2016-06" db="UniProtKB">
        <authorList>
            <consortium name="WormBaseParasite"/>
        </authorList>
    </citation>
    <scope>IDENTIFICATION</scope>
</reference>
<protein>
    <submittedName>
        <fullName evidence="1">NBD_C domain-containing protein</fullName>
    </submittedName>
</protein>
<organism evidence="1">
    <name type="scientific">Schistocephalus solidus</name>
    <name type="common">Tapeworm</name>
    <dbReference type="NCBI Taxonomy" id="70667"/>
    <lineage>
        <taxon>Eukaryota</taxon>
        <taxon>Metazoa</taxon>
        <taxon>Spiralia</taxon>
        <taxon>Lophotrochozoa</taxon>
        <taxon>Platyhelminthes</taxon>
        <taxon>Cestoda</taxon>
        <taxon>Eucestoda</taxon>
        <taxon>Diphyllobothriidea</taxon>
        <taxon>Diphyllobothriidae</taxon>
        <taxon>Schistocephalus</taxon>
    </lineage>
</organism>
<dbReference type="WBParaSite" id="SSLN_0002037001-mRNA-1">
    <property type="protein sequence ID" value="SSLN_0002037001-mRNA-1"/>
    <property type="gene ID" value="SSLN_0002037001"/>
</dbReference>
<name>A0A183TT40_SCHSO</name>
<proteinExistence type="predicted"/>
<dbReference type="AlphaFoldDB" id="A0A183TT40"/>
<evidence type="ECO:0000313" key="1">
    <source>
        <dbReference type="WBParaSite" id="SSLN_0002037001-mRNA-1"/>
    </source>
</evidence>
<sequence>LQAMRRRNVALDLPIFNALLLRRTNAGESANQLMALGSRSGLTPDETPTTIGGRDANLPSLIEDLHALAPISVFIAGGANV</sequence>
<accession>A0A183TT40</accession>